<proteinExistence type="predicted"/>
<protein>
    <submittedName>
        <fullName evidence="2">Uncharacterized protein</fullName>
    </submittedName>
</protein>
<sequence length="24" mass="2590">MIGEECITSVPPQIKVDSKSDAQN</sequence>
<evidence type="ECO:0000256" key="1">
    <source>
        <dbReference type="SAM" id="MobiDB-lite"/>
    </source>
</evidence>
<accession>A0A0A9C3C0</accession>
<reference evidence="2" key="2">
    <citation type="journal article" date="2015" name="Data Brief">
        <title>Shoot transcriptome of the giant reed, Arundo donax.</title>
        <authorList>
            <person name="Barrero R.A."/>
            <person name="Guerrero F.D."/>
            <person name="Moolhuijzen P."/>
            <person name="Goolsby J.A."/>
            <person name="Tidwell J."/>
            <person name="Bellgard S.E."/>
            <person name="Bellgard M.I."/>
        </authorList>
    </citation>
    <scope>NUCLEOTIDE SEQUENCE</scope>
    <source>
        <tissue evidence="2">Shoot tissue taken approximately 20 cm above the soil surface</tissue>
    </source>
</reference>
<evidence type="ECO:0000313" key="2">
    <source>
        <dbReference type="EMBL" id="JAD70046.1"/>
    </source>
</evidence>
<dbReference type="AlphaFoldDB" id="A0A0A9C3C0"/>
<name>A0A0A9C3C0_ARUDO</name>
<feature type="region of interest" description="Disordered" evidence="1">
    <location>
        <begin position="1"/>
        <end position="24"/>
    </location>
</feature>
<organism evidence="2">
    <name type="scientific">Arundo donax</name>
    <name type="common">Giant reed</name>
    <name type="synonym">Donax arundinaceus</name>
    <dbReference type="NCBI Taxonomy" id="35708"/>
    <lineage>
        <taxon>Eukaryota</taxon>
        <taxon>Viridiplantae</taxon>
        <taxon>Streptophyta</taxon>
        <taxon>Embryophyta</taxon>
        <taxon>Tracheophyta</taxon>
        <taxon>Spermatophyta</taxon>
        <taxon>Magnoliopsida</taxon>
        <taxon>Liliopsida</taxon>
        <taxon>Poales</taxon>
        <taxon>Poaceae</taxon>
        <taxon>PACMAD clade</taxon>
        <taxon>Arundinoideae</taxon>
        <taxon>Arundineae</taxon>
        <taxon>Arundo</taxon>
    </lineage>
</organism>
<dbReference type="EMBL" id="GBRH01227849">
    <property type="protein sequence ID" value="JAD70046.1"/>
    <property type="molecule type" value="Transcribed_RNA"/>
</dbReference>
<reference evidence="2" key="1">
    <citation type="submission" date="2014-09" db="EMBL/GenBank/DDBJ databases">
        <authorList>
            <person name="Magalhaes I.L.F."/>
            <person name="Oliveira U."/>
            <person name="Santos F.R."/>
            <person name="Vidigal T.H.D.A."/>
            <person name="Brescovit A.D."/>
            <person name="Santos A.J."/>
        </authorList>
    </citation>
    <scope>NUCLEOTIDE SEQUENCE</scope>
    <source>
        <tissue evidence="2">Shoot tissue taken approximately 20 cm above the soil surface</tissue>
    </source>
</reference>